<feature type="domain" description="Acyl-CoA dehydrogenase/oxidase N-terminal" evidence="3">
    <location>
        <begin position="25"/>
        <end position="107"/>
    </location>
</feature>
<keyword evidence="8" id="KW-1185">Reference proteome</keyword>
<dbReference type="InterPro" id="IPR013786">
    <property type="entry name" value="AcylCoA_DH/ox_N"/>
</dbReference>
<keyword evidence="1" id="KW-0560">Oxidoreductase</keyword>
<proteinExistence type="inferred from homology"/>
<protein>
    <submittedName>
        <fullName evidence="5">Acyl-CoA dehydrogenase family protein</fullName>
    </submittedName>
    <submittedName>
        <fullName evidence="6">Alkylation response protein AidB-like acyl-CoA dehydrogenase</fullName>
    </submittedName>
</protein>
<reference evidence="5 8" key="1">
    <citation type="journal article" date="2019" name="Int. J. Syst. Evol. Microbiol.">
        <title>The Global Catalogue of Microorganisms (GCM) 10K type strain sequencing project: providing services to taxonomists for standard genome sequencing and annotation.</title>
        <authorList>
            <consortium name="The Broad Institute Genomics Platform"/>
            <consortium name="The Broad Institute Genome Sequencing Center for Infectious Disease"/>
            <person name="Wu L."/>
            <person name="Ma J."/>
        </authorList>
    </citation>
    <scope>NUCLEOTIDE SEQUENCE [LARGE SCALE GENOMIC DNA]</scope>
    <source>
        <strain evidence="5 8">JCM 10667</strain>
    </source>
</reference>
<dbReference type="SUPFAM" id="SSF47203">
    <property type="entry name" value="Acyl-CoA dehydrogenase C-terminal domain-like"/>
    <property type="match status" value="1"/>
</dbReference>
<dbReference type="InterPro" id="IPR050741">
    <property type="entry name" value="Acyl-CoA_dehydrogenase"/>
</dbReference>
<dbReference type="Pfam" id="PF02771">
    <property type="entry name" value="Acyl-CoA_dh_N"/>
    <property type="match status" value="1"/>
</dbReference>
<evidence type="ECO:0000313" key="5">
    <source>
        <dbReference type="EMBL" id="GAA0547041.1"/>
    </source>
</evidence>
<dbReference type="GO" id="GO:0033539">
    <property type="term" value="P:fatty acid beta-oxidation using acyl-CoA dehydrogenase"/>
    <property type="evidence" value="ECO:0007669"/>
    <property type="project" value="TreeGrafter"/>
</dbReference>
<evidence type="ECO:0000259" key="4">
    <source>
        <dbReference type="Pfam" id="PF08028"/>
    </source>
</evidence>
<dbReference type="PIRSF" id="PIRSF016578">
    <property type="entry name" value="HsaA"/>
    <property type="match status" value="1"/>
</dbReference>
<feature type="domain" description="Acyl-CoA dehydrogenase C-terminal" evidence="4">
    <location>
        <begin position="241"/>
        <end position="370"/>
    </location>
</feature>
<comment type="similarity">
    <text evidence="2">Belongs to the HpaH/HsaA monooxygenase family.</text>
</comment>
<evidence type="ECO:0000313" key="6">
    <source>
        <dbReference type="EMBL" id="MBB4772412.1"/>
    </source>
</evidence>
<sequence length="393" mass="42702">MTTIQRLSHAEIVERAAGLVPLLRKHAGWADENRRLHDEVIEALADAGVFRLRVPARYGGFEAGTRTAVDVAVELGRGDGAVGWTTSVWQIPGWMVGLFPDEVQDEVYATPDVRVCGTLSPSAMATPRPGGYTLTGRWGFMSGALHSHWQVAIALVERPGGEMEPVLALVPMADLEIVDDWHTTGLRGSGSVTTVAEDVFVPEARVLPMMALMTQQSASVRNADIAMYKVPVAAVASACSVGNVVGMARGAWDCFFERLPDRKITYTGYASQREAAITHLQVAEARVTIDEAEFHARRIADFVDAKAAEAAPWTDQERAEARLAMGATCKRALEAVDVLYGASGGSSIFADVAIQRSWRDLHALTQHALNTPHILYEIYGRVECGLEPNTQFF</sequence>
<dbReference type="GO" id="GO:0003995">
    <property type="term" value="F:acyl-CoA dehydrogenase activity"/>
    <property type="evidence" value="ECO:0007669"/>
    <property type="project" value="TreeGrafter"/>
</dbReference>
<gene>
    <name evidence="6" type="ORF">F4557_000830</name>
    <name evidence="5" type="ORF">GCM10009546_06370</name>
</gene>
<dbReference type="Gene3D" id="2.40.110.10">
    <property type="entry name" value="Butyryl-CoA Dehydrogenase, subunit A, domain 2"/>
    <property type="match status" value="1"/>
</dbReference>
<name>A0A7W7I8E9_9ACTN</name>
<reference evidence="6 7" key="2">
    <citation type="submission" date="2020-08" db="EMBL/GenBank/DDBJ databases">
        <title>Sequencing the genomes of 1000 actinobacteria strains.</title>
        <authorList>
            <person name="Klenk H.-P."/>
        </authorList>
    </citation>
    <scope>NUCLEOTIDE SEQUENCE [LARGE SCALE GENOMIC DNA]</scope>
    <source>
        <strain evidence="6 7">DSM 44772</strain>
    </source>
</reference>
<dbReference type="SUPFAM" id="SSF56645">
    <property type="entry name" value="Acyl-CoA dehydrogenase NM domain-like"/>
    <property type="match status" value="1"/>
</dbReference>
<dbReference type="PANTHER" id="PTHR48083">
    <property type="entry name" value="MEDIUM-CHAIN SPECIFIC ACYL-COA DEHYDROGENASE, MITOCHONDRIAL-RELATED"/>
    <property type="match status" value="1"/>
</dbReference>
<dbReference type="AlphaFoldDB" id="A0A7W7I8E9"/>
<dbReference type="InterPro" id="IPR009100">
    <property type="entry name" value="AcylCoA_DH/oxidase_NM_dom_sf"/>
</dbReference>
<comment type="caution">
    <text evidence="6">The sequence shown here is derived from an EMBL/GenBank/DDBJ whole genome shotgun (WGS) entry which is preliminary data.</text>
</comment>
<dbReference type="InterPro" id="IPR013107">
    <property type="entry name" value="Acyl-CoA_DH_C"/>
</dbReference>
<evidence type="ECO:0000256" key="1">
    <source>
        <dbReference type="ARBA" id="ARBA00023002"/>
    </source>
</evidence>
<dbReference type="GO" id="GO:0050660">
    <property type="term" value="F:flavin adenine dinucleotide binding"/>
    <property type="evidence" value="ECO:0007669"/>
    <property type="project" value="InterPro"/>
</dbReference>
<dbReference type="InterPro" id="IPR036250">
    <property type="entry name" value="AcylCo_DH-like_C"/>
</dbReference>
<dbReference type="InterPro" id="IPR046373">
    <property type="entry name" value="Acyl-CoA_Oxase/DH_mid-dom_sf"/>
</dbReference>
<dbReference type="PANTHER" id="PTHR48083:SF19">
    <property type="entry name" value="FLAVIN-DEPENDENT MONOOXYGENASE, OXYGENASE SUBUNIT HSAA"/>
    <property type="match status" value="1"/>
</dbReference>
<evidence type="ECO:0000256" key="2">
    <source>
        <dbReference type="ARBA" id="ARBA00049661"/>
    </source>
</evidence>
<reference evidence="5" key="3">
    <citation type="submission" date="2023-12" db="EMBL/GenBank/DDBJ databases">
        <authorList>
            <person name="Sun Q."/>
            <person name="Inoue M."/>
        </authorList>
    </citation>
    <scope>NUCLEOTIDE SEQUENCE</scope>
    <source>
        <strain evidence="5">JCM 10667</strain>
    </source>
</reference>
<dbReference type="Proteomes" id="UP000549343">
    <property type="component" value="Unassembled WGS sequence"/>
</dbReference>
<evidence type="ECO:0000313" key="8">
    <source>
        <dbReference type="Proteomes" id="UP001501427"/>
    </source>
</evidence>
<evidence type="ECO:0000313" key="7">
    <source>
        <dbReference type="Proteomes" id="UP000549343"/>
    </source>
</evidence>
<organism evidence="6 7">
    <name type="scientific">Actinomadura livida</name>
    <dbReference type="NCBI Taxonomy" id="79909"/>
    <lineage>
        <taxon>Bacteria</taxon>
        <taxon>Bacillati</taxon>
        <taxon>Actinomycetota</taxon>
        <taxon>Actinomycetes</taxon>
        <taxon>Streptosporangiales</taxon>
        <taxon>Thermomonosporaceae</taxon>
        <taxon>Actinomadura</taxon>
    </lineage>
</organism>
<dbReference type="EMBL" id="BAAAHD010000002">
    <property type="protein sequence ID" value="GAA0547041.1"/>
    <property type="molecule type" value="Genomic_DNA"/>
</dbReference>
<accession>A0A7W7I8E9</accession>
<dbReference type="Proteomes" id="UP001501427">
    <property type="component" value="Unassembled WGS sequence"/>
</dbReference>
<dbReference type="Gene3D" id="1.10.540.10">
    <property type="entry name" value="Acyl-CoA dehydrogenase/oxidase, N-terminal domain"/>
    <property type="match status" value="1"/>
</dbReference>
<dbReference type="InterPro" id="IPR037069">
    <property type="entry name" value="AcylCoA_DH/ox_N_sf"/>
</dbReference>
<dbReference type="Gene3D" id="1.20.140.10">
    <property type="entry name" value="Butyryl-CoA Dehydrogenase, subunit A, domain 3"/>
    <property type="match status" value="1"/>
</dbReference>
<dbReference type="RefSeq" id="WP_229808611.1">
    <property type="nucleotide sequence ID" value="NZ_BAAAHD010000002.1"/>
</dbReference>
<evidence type="ECO:0000259" key="3">
    <source>
        <dbReference type="Pfam" id="PF02771"/>
    </source>
</evidence>
<dbReference type="Pfam" id="PF08028">
    <property type="entry name" value="Acyl-CoA_dh_2"/>
    <property type="match status" value="1"/>
</dbReference>
<dbReference type="GO" id="GO:0016712">
    <property type="term" value="F:oxidoreductase activity, acting on paired donors, with incorporation or reduction of molecular oxygen, reduced flavin or flavoprotein as one donor, and incorporation of one atom of oxygen"/>
    <property type="evidence" value="ECO:0007669"/>
    <property type="project" value="TreeGrafter"/>
</dbReference>
<dbReference type="EMBL" id="JACHMV010000001">
    <property type="protein sequence ID" value="MBB4772412.1"/>
    <property type="molecule type" value="Genomic_DNA"/>
</dbReference>
<dbReference type="GO" id="GO:0005737">
    <property type="term" value="C:cytoplasm"/>
    <property type="evidence" value="ECO:0007669"/>
    <property type="project" value="TreeGrafter"/>
</dbReference>